<dbReference type="AlphaFoldDB" id="A0A7S2W2X4"/>
<feature type="region of interest" description="Disordered" evidence="1">
    <location>
        <begin position="1"/>
        <end position="26"/>
    </location>
</feature>
<accession>A0A7S2W2X4</accession>
<sequence>MNNQIKSRSKITDLSIPNLDDDGTSSTALGNFRLKPRTNSGNSHLSCPSTKFHHLQRYEICSFLEGKHDPQINTYPSQDDTIHYIPQDQFESPSGPDFIPELLLPLSTSALWGDKLTIESPCHLSVSTPSSIPQTISSSTDYTTPQSLSSIEKNENKKTLVSNALLHFPNDISYMKDTVERCPPNIAAKKAVVSRAKDSKFFSSSQYGSIKLKYRKMAILSNDSKFQRPRNKDSTFNTFTFEAL</sequence>
<reference evidence="2" key="1">
    <citation type="submission" date="2021-01" db="EMBL/GenBank/DDBJ databases">
        <authorList>
            <person name="Corre E."/>
            <person name="Pelletier E."/>
            <person name="Niang G."/>
            <person name="Scheremetjew M."/>
            <person name="Finn R."/>
            <person name="Kale V."/>
            <person name="Holt S."/>
            <person name="Cochrane G."/>
            <person name="Meng A."/>
            <person name="Brown T."/>
            <person name="Cohen L."/>
        </authorList>
    </citation>
    <scope>NUCLEOTIDE SEQUENCE</scope>
    <source>
        <strain evidence="2">CCMP1452</strain>
    </source>
</reference>
<name>A0A7S2W2X4_9STRA</name>
<evidence type="ECO:0000256" key="1">
    <source>
        <dbReference type="SAM" id="MobiDB-lite"/>
    </source>
</evidence>
<organism evidence="2">
    <name type="scientific">Eucampia antarctica</name>
    <dbReference type="NCBI Taxonomy" id="49252"/>
    <lineage>
        <taxon>Eukaryota</taxon>
        <taxon>Sar</taxon>
        <taxon>Stramenopiles</taxon>
        <taxon>Ochrophyta</taxon>
        <taxon>Bacillariophyta</taxon>
        <taxon>Mediophyceae</taxon>
        <taxon>Biddulphiophycidae</taxon>
        <taxon>Hemiaulales</taxon>
        <taxon>Hemiaulaceae</taxon>
        <taxon>Eucampia</taxon>
    </lineage>
</organism>
<protein>
    <submittedName>
        <fullName evidence="2">Uncharacterized protein</fullName>
    </submittedName>
</protein>
<evidence type="ECO:0000313" key="2">
    <source>
        <dbReference type="EMBL" id="CAD9665227.1"/>
    </source>
</evidence>
<gene>
    <name evidence="2" type="ORF">EANT1437_LOCUS5375</name>
</gene>
<dbReference type="EMBL" id="HBHI01010467">
    <property type="protein sequence ID" value="CAD9665227.1"/>
    <property type="molecule type" value="Transcribed_RNA"/>
</dbReference>
<proteinExistence type="predicted"/>